<organism evidence="8">
    <name type="scientific">Capitella teleta</name>
    <name type="common">Polychaete worm</name>
    <dbReference type="NCBI Taxonomy" id="283909"/>
    <lineage>
        <taxon>Eukaryota</taxon>
        <taxon>Metazoa</taxon>
        <taxon>Spiralia</taxon>
        <taxon>Lophotrochozoa</taxon>
        <taxon>Annelida</taxon>
        <taxon>Polychaeta</taxon>
        <taxon>Sedentaria</taxon>
        <taxon>Scolecida</taxon>
        <taxon>Capitellidae</taxon>
        <taxon>Capitella</taxon>
    </lineage>
</organism>
<dbReference type="EMBL" id="AMQN01005955">
    <property type="status" value="NOT_ANNOTATED_CDS"/>
    <property type="molecule type" value="Genomic_DNA"/>
</dbReference>
<accession>R7UWV2</accession>
<reference evidence="10" key="1">
    <citation type="submission" date="2012-12" db="EMBL/GenBank/DDBJ databases">
        <authorList>
            <person name="Hellsten U."/>
            <person name="Grimwood J."/>
            <person name="Chapman J.A."/>
            <person name="Shapiro H."/>
            <person name="Aerts A."/>
            <person name="Otillar R.P."/>
            <person name="Terry A.Y."/>
            <person name="Boore J.L."/>
            <person name="Simakov O."/>
            <person name="Marletaz F."/>
            <person name="Cho S.-J."/>
            <person name="Edsinger-Gonzales E."/>
            <person name="Havlak P."/>
            <person name="Kuo D.-H."/>
            <person name="Larsson T."/>
            <person name="Lv J."/>
            <person name="Arendt D."/>
            <person name="Savage R."/>
            <person name="Osoegawa K."/>
            <person name="de Jong P."/>
            <person name="Lindberg D.R."/>
            <person name="Seaver E.C."/>
            <person name="Weisblat D.A."/>
            <person name="Putnam N.H."/>
            <person name="Grigoriev I.V."/>
            <person name="Rokhsar D.S."/>
        </authorList>
    </citation>
    <scope>NUCLEOTIDE SEQUENCE</scope>
    <source>
        <strain evidence="10">I ESC-2004</strain>
    </source>
</reference>
<evidence type="ECO:0000313" key="9">
    <source>
        <dbReference type="EnsemblMetazoa" id="CapteP167398"/>
    </source>
</evidence>
<evidence type="ECO:0000256" key="6">
    <source>
        <dbReference type="SAM" id="MobiDB-lite"/>
    </source>
</evidence>
<evidence type="ECO:0000313" key="10">
    <source>
        <dbReference type="Proteomes" id="UP000014760"/>
    </source>
</evidence>
<keyword evidence="3" id="KW-0479">Metal-binding</keyword>
<gene>
    <name evidence="8" type="ORF">CAPTEDRAFT_167398</name>
</gene>
<dbReference type="PROSITE" id="PS50191">
    <property type="entry name" value="CRAL_TRIO"/>
    <property type="match status" value="1"/>
</dbReference>
<dbReference type="Pfam" id="PF13716">
    <property type="entry name" value="CRAL_TRIO_2"/>
    <property type="match status" value="1"/>
</dbReference>
<dbReference type="AlphaFoldDB" id="R7UWV2"/>
<dbReference type="PANTHER" id="PTHR12112">
    <property type="entry name" value="BNIP - RELATED"/>
    <property type="match status" value="1"/>
</dbReference>
<reference evidence="9" key="3">
    <citation type="submission" date="2015-06" db="UniProtKB">
        <authorList>
            <consortium name="EnsemblMetazoa"/>
        </authorList>
    </citation>
    <scope>IDENTIFICATION</scope>
</reference>
<evidence type="ECO:0000256" key="3">
    <source>
        <dbReference type="ARBA" id="ARBA00022723"/>
    </source>
</evidence>
<dbReference type="STRING" id="283909.R7UWV2"/>
<keyword evidence="4" id="KW-0378">Hydrolase</keyword>
<dbReference type="OMA" id="NWKSCIV"/>
<keyword evidence="2" id="KW-0963">Cytoplasm</keyword>
<comment type="subcellular location">
    <subcellularLocation>
        <location evidence="1">Cytoplasm</location>
    </subcellularLocation>
</comment>
<dbReference type="FunFam" id="3.40.525.10:FF:000001">
    <property type="entry name" value="BCL2/adenovirus E1B protein-interacting protein 2"/>
    <property type="match status" value="1"/>
</dbReference>
<evidence type="ECO:0000259" key="7">
    <source>
        <dbReference type="PROSITE" id="PS50191"/>
    </source>
</evidence>
<dbReference type="SMART" id="SM00516">
    <property type="entry name" value="SEC14"/>
    <property type="match status" value="1"/>
</dbReference>
<dbReference type="InterPro" id="IPR001251">
    <property type="entry name" value="CRAL-TRIO_dom"/>
</dbReference>
<dbReference type="HOGENOM" id="CLU_039135_1_0_1"/>
<dbReference type="OrthoDB" id="19923at2759"/>
<protein>
    <recommendedName>
        <fullName evidence="7">CRAL-TRIO domain-containing protein</fullName>
    </recommendedName>
</protein>
<dbReference type="Gene3D" id="3.40.525.10">
    <property type="entry name" value="CRAL-TRIO lipid binding domain"/>
    <property type="match status" value="1"/>
</dbReference>
<dbReference type="Pfam" id="PF12496">
    <property type="entry name" value="BNIP2"/>
    <property type="match status" value="1"/>
</dbReference>
<feature type="compositionally biased region" description="Basic and acidic residues" evidence="6">
    <location>
        <begin position="82"/>
        <end position="91"/>
    </location>
</feature>
<keyword evidence="5" id="KW-0464">Manganese</keyword>
<feature type="domain" description="CRAL-TRIO" evidence="7">
    <location>
        <begin position="242"/>
        <end position="403"/>
    </location>
</feature>
<keyword evidence="10" id="KW-1185">Reference proteome</keyword>
<feature type="compositionally biased region" description="Basic and acidic residues" evidence="6">
    <location>
        <begin position="118"/>
        <end position="127"/>
    </location>
</feature>
<sequence length="412" mass="46751">MSRAEEEEDEEKLSQDASPKSETRKKIQALPDPKVSPMRTVTLHTAPEDHFDREEDSIQAEKATVKRMPSAGGAPPQSGDEEVPKWQRDLGVDLENDDEEGEDEGLPDVIRMNVLGSKAKEEERASRDSSQSDSDSGPKKKIVPIMDDLLRDDDEMNDTISLESGDVDLIAVSTVTLEADRTPDDLATPEAARPFGGGGLEWEGHSPDSPVEPIPEYSARQELEDNRNWRTVDIGQCSYRIDMKVIEPYKKVLSHGGYYGDGFNALVIFAACHLPDRSRKDYQYVMDNLFLYVISTLELLVVEDYMIVYFHGSTPKQKMPGLRWLKRCYDMIDRRLRKNLKGLLIVHPTLWLKTVVMMTRPFISSKFSSKLHYVKTLRDLSNIVPTEYIFIPDEIKEYDTLHCKSSNPVTPP</sequence>
<evidence type="ECO:0000256" key="2">
    <source>
        <dbReference type="ARBA" id="ARBA00022490"/>
    </source>
</evidence>
<dbReference type="CDD" id="cd00170">
    <property type="entry name" value="SEC14"/>
    <property type="match status" value="1"/>
</dbReference>
<evidence type="ECO:0000313" key="8">
    <source>
        <dbReference type="EMBL" id="ELU10737.1"/>
    </source>
</evidence>
<evidence type="ECO:0000256" key="4">
    <source>
        <dbReference type="ARBA" id="ARBA00022801"/>
    </source>
</evidence>
<dbReference type="GO" id="GO:0005737">
    <property type="term" value="C:cytoplasm"/>
    <property type="evidence" value="ECO:0007669"/>
    <property type="project" value="UniProtKB-SubCell"/>
</dbReference>
<feature type="compositionally biased region" description="Acidic residues" evidence="6">
    <location>
        <begin position="92"/>
        <end position="106"/>
    </location>
</feature>
<dbReference type="EMBL" id="KB297235">
    <property type="protein sequence ID" value="ELU10737.1"/>
    <property type="molecule type" value="Genomic_DNA"/>
</dbReference>
<evidence type="ECO:0000256" key="5">
    <source>
        <dbReference type="ARBA" id="ARBA00023211"/>
    </source>
</evidence>
<dbReference type="InterPro" id="IPR036865">
    <property type="entry name" value="CRAL-TRIO_dom_sf"/>
</dbReference>
<dbReference type="PANTHER" id="PTHR12112:SF22">
    <property type="entry name" value="MANGANESE-DEPENDENT INORGANIC PYROPHOSPHATASE-RELATED"/>
    <property type="match status" value="1"/>
</dbReference>
<dbReference type="InterPro" id="IPR022181">
    <property type="entry name" value="Bcl2-/adenovirus-E1B"/>
</dbReference>
<name>R7UWV2_CAPTE</name>
<dbReference type="Proteomes" id="UP000014760">
    <property type="component" value="Unassembled WGS sequence"/>
</dbReference>
<dbReference type="SUPFAM" id="SSF52087">
    <property type="entry name" value="CRAL/TRIO domain"/>
    <property type="match status" value="1"/>
</dbReference>
<feature type="region of interest" description="Disordered" evidence="6">
    <location>
        <begin position="1"/>
        <end position="143"/>
    </location>
</feature>
<proteinExistence type="predicted"/>
<feature type="compositionally biased region" description="Acidic residues" evidence="6">
    <location>
        <begin position="1"/>
        <end position="11"/>
    </location>
</feature>
<dbReference type="EnsemblMetazoa" id="CapteT167398">
    <property type="protein sequence ID" value="CapteP167398"/>
    <property type="gene ID" value="CapteG167398"/>
</dbReference>
<reference evidence="8 10" key="2">
    <citation type="journal article" date="2013" name="Nature">
        <title>Insights into bilaterian evolution from three spiralian genomes.</title>
        <authorList>
            <person name="Simakov O."/>
            <person name="Marletaz F."/>
            <person name="Cho S.J."/>
            <person name="Edsinger-Gonzales E."/>
            <person name="Havlak P."/>
            <person name="Hellsten U."/>
            <person name="Kuo D.H."/>
            <person name="Larsson T."/>
            <person name="Lv J."/>
            <person name="Arendt D."/>
            <person name="Savage R."/>
            <person name="Osoegawa K."/>
            <person name="de Jong P."/>
            <person name="Grimwood J."/>
            <person name="Chapman J.A."/>
            <person name="Shapiro H."/>
            <person name="Aerts A."/>
            <person name="Otillar R.P."/>
            <person name="Terry A.Y."/>
            <person name="Boore J.L."/>
            <person name="Grigoriev I.V."/>
            <person name="Lindberg D.R."/>
            <person name="Seaver E.C."/>
            <person name="Weisblat D.A."/>
            <person name="Putnam N.H."/>
            <person name="Rokhsar D.S."/>
        </authorList>
    </citation>
    <scope>NUCLEOTIDE SEQUENCE</scope>
    <source>
        <strain evidence="8 10">I ESC-2004</strain>
    </source>
</reference>
<evidence type="ECO:0000256" key="1">
    <source>
        <dbReference type="ARBA" id="ARBA00004496"/>
    </source>
</evidence>